<comment type="caution">
    <text evidence="2">The sequence shown here is derived from an EMBL/GenBank/DDBJ whole genome shotgun (WGS) entry which is preliminary data.</text>
</comment>
<proteinExistence type="predicted"/>
<keyword evidence="3" id="KW-1185">Reference proteome</keyword>
<dbReference type="InterPro" id="IPR006342">
    <property type="entry name" value="FkbM_mtfrase"/>
</dbReference>
<dbReference type="AlphaFoldDB" id="A0AA36FX30"/>
<dbReference type="Gene3D" id="3.40.50.150">
    <property type="entry name" value="Vaccinia Virus protein VP39"/>
    <property type="match status" value="1"/>
</dbReference>
<organism evidence="2 3">
    <name type="scientific">Mesorhabditis spiculigera</name>
    <dbReference type="NCBI Taxonomy" id="96644"/>
    <lineage>
        <taxon>Eukaryota</taxon>
        <taxon>Metazoa</taxon>
        <taxon>Ecdysozoa</taxon>
        <taxon>Nematoda</taxon>
        <taxon>Chromadorea</taxon>
        <taxon>Rhabditida</taxon>
        <taxon>Rhabditina</taxon>
        <taxon>Rhabditomorpha</taxon>
        <taxon>Rhabditoidea</taxon>
        <taxon>Rhabditidae</taxon>
        <taxon>Mesorhabditinae</taxon>
        <taxon>Mesorhabditis</taxon>
    </lineage>
</organism>
<protein>
    <recommendedName>
        <fullName evidence="1">Methyltransferase FkbM domain-containing protein</fullName>
    </recommendedName>
</protein>
<accession>A0AA36FX30</accession>
<evidence type="ECO:0000313" key="3">
    <source>
        <dbReference type="Proteomes" id="UP001177023"/>
    </source>
</evidence>
<dbReference type="Pfam" id="PF05050">
    <property type="entry name" value="Methyltransf_21"/>
    <property type="match status" value="1"/>
</dbReference>
<dbReference type="Proteomes" id="UP001177023">
    <property type="component" value="Unassembled WGS sequence"/>
</dbReference>
<sequence>MPRSCSQFETFCCCVIVGLLVYYFTRQDGYQEETSNLPPKYAPDFAVGNVDFPQDPEITRKFYETSVEARRRLLSNVLQNKTSTKEWAFAGLYNGLVPENAPKSNSVLKGFEEIRAKFRRGFIGDVQDEAAGKLSLIEEMRLNGDQEIEILKIDIEGGEFVVLPSILQHTKICQILVEVHGDPNRVLKLLKLLGQNEYRLFSYEINGKHHTLAEYSLVHKDCFEKYGITPYAHYLDRLDG</sequence>
<feature type="domain" description="Methyltransferase FkbM" evidence="1">
    <location>
        <begin position="141"/>
        <end position="199"/>
    </location>
</feature>
<evidence type="ECO:0000259" key="1">
    <source>
        <dbReference type="Pfam" id="PF05050"/>
    </source>
</evidence>
<name>A0AA36FX30_9BILA</name>
<dbReference type="InterPro" id="IPR026913">
    <property type="entry name" value="METTL24"/>
</dbReference>
<evidence type="ECO:0000313" key="2">
    <source>
        <dbReference type="EMBL" id="CAJ0571137.1"/>
    </source>
</evidence>
<feature type="non-terminal residue" evidence="2">
    <location>
        <position position="240"/>
    </location>
</feature>
<dbReference type="EMBL" id="CATQJA010002540">
    <property type="protein sequence ID" value="CAJ0571137.1"/>
    <property type="molecule type" value="Genomic_DNA"/>
</dbReference>
<reference evidence="2" key="1">
    <citation type="submission" date="2023-06" db="EMBL/GenBank/DDBJ databases">
        <authorList>
            <person name="Delattre M."/>
        </authorList>
    </citation>
    <scope>NUCLEOTIDE SEQUENCE</scope>
    <source>
        <strain evidence="2">AF72</strain>
    </source>
</reference>
<gene>
    <name evidence="2" type="ORF">MSPICULIGERA_LOCUS9561</name>
</gene>
<dbReference type="PANTHER" id="PTHR32026">
    <property type="entry name" value="METHYLTRANSFERASE-LIKE PROTEIN 24"/>
    <property type="match status" value="1"/>
</dbReference>
<dbReference type="PANTHER" id="PTHR32026:SF27">
    <property type="entry name" value="METHYLTRANSFERASE FKBM DOMAIN-CONTAINING PROTEIN-RELATED"/>
    <property type="match status" value="1"/>
</dbReference>
<dbReference type="InterPro" id="IPR029063">
    <property type="entry name" value="SAM-dependent_MTases_sf"/>
</dbReference>
<dbReference type="SUPFAM" id="SSF53335">
    <property type="entry name" value="S-adenosyl-L-methionine-dependent methyltransferases"/>
    <property type="match status" value="1"/>
</dbReference>